<dbReference type="GO" id="GO:0004301">
    <property type="term" value="F:epoxide hydrolase activity"/>
    <property type="evidence" value="ECO:0007669"/>
    <property type="project" value="TreeGrafter"/>
</dbReference>
<gene>
    <name evidence="5" type="ORF">NLI96_g11707</name>
</gene>
<keyword evidence="2" id="KW-0058">Aromatic hydrocarbons catabolism</keyword>
<reference evidence="5" key="1">
    <citation type="submission" date="2022-07" db="EMBL/GenBank/DDBJ databases">
        <title>Genome Sequence of Physisporinus lineatus.</title>
        <authorList>
            <person name="Buettner E."/>
        </authorList>
    </citation>
    <scope>NUCLEOTIDE SEQUENCE</scope>
    <source>
        <strain evidence="5">VT162</strain>
    </source>
</reference>
<keyword evidence="3" id="KW-0378">Hydrolase</keyword>
<dbReference type="SUPFAM" id="SSF53474">
    <property type="entry name" value="alpha/beta-Hydrolases"/>
    <property type="match status" value="1"/>
</dbReference>
<dbReference type="AlphaFoldDB" id="A0AAD5UVC6"/>
<organism evidence="5 6">
    <name type="scientific">Meripilus lineatus</name>
    <dbReference type="NCBI Taxonomy" id="2056292"/>
    <lineage>
        <taxon>Eukaryota</taxon>
        <taxon>Fungi</taxon>
        <taxon>Dikarya</taxon>
        <taxon>Basidiomycota</taxon>
        <taxon>Agaricomycotina</taxon>
        <taxon>Agaricomycetes</taxon>
        <taxon>Polyporales</taxon>
        <taxon>Meripilaceae</taxon>
        <taxon>Meripilus</taxon>
    </lineage>
</organism>
<keyword evidence="6" id="KW-1185">Reference proteome</keyword>
<dbReference type="InterPro" id="IPR010497">
    <property type="entry name" value="Epoxide_hydro_N"/>
</dbReference>
<protein>
    <recommendedName>
        <fullName evidence="4">Epoxide hydrolase N-terminal domain-containing protein</fullName>
    </recommendedName>
</protein>
<dbReference type="InterPro" id="IPR016292">
    <property type="entry name" value="Epoxide_hydrolase"/>
</dbReference>
<accession>A0AAD5UVC6</accession>
<dbReference type="PRINTS" id="PR00412">
    <property type="entry name" value="EPOXHYDRLASE"/>
</dbReference>
<dbReference type="InterPro" id="IPR000639">
    <property type="entry name" value="Epox_hydrolase-like"/>
</dbReference>
<dbReference type="PIRSF" id="PIRSF001112">
    <property type="entry name" value="Epoxide_hydrolase"/>
    <property type="match status" value="1"/>
</dbReference>
<evidence type="ECO:0000256" key="3">
    <source>
        <dbReference type="ARBA" id="ARBA00022801"/>
    </source>
</evidence>
<name>A0AAD5UVC6_9APHY</name>
<dbReference type="Pfam" id="PF06441">
    <property type="entry name" value="EHN"/>
    <property type="match status" value="1"/>
</dbReference>
<dbReference type="GO" id="GO:0097176">
    <property type="term" value="P:epoxide metabolic process"/>
    <property type="evidence" value="ECO:0007669"/>
    <property type="project" value="TreeGrafter"/>
</dbReference>
<evidence type="ECO:0000259" key="4">
    <source>
        <dbReference type="Pfam" id="PF06441"/>
    </source>
</evidence>
<evidence type="ECO:0000313" key="6">
    <source>
        <dbReference type="Proteomes" id="UP001212997"/>
    </source>
</evidence>
<proteinExistence type="inferred from homology"/>
<sequence length="368" mass="41593">MSETPYKVNIPNDELESLRRRLELTRFPDELDEAGWQYGVPLADAKRLVERWKSGFDWRAREAEINKLPQFTRDIEVEGFGILNIHYVHQKSKVDGAVPLLFIHGWPGHFLEVEKILPLLISHSADHPSFHVVSLSLPGTGFSDAPKRKGFSIPQYAEVGHKLMLALGYDDNTPPRFLSEPLLYLKYLVTPYTERDKAGFARGEWFSRVGAGYYIEQSTQPQTIGYSLSDSPLGLLAWIYEKLVQWTDNYPWTDDEVLQWVSIYWFSKAGPAASVRVYYESQANGHRKDVEATTVPMGISRFPKELRQVPKTWTHKMGNVVFDAEHDSGGHFPAYEAPAALVGDLRKMFGKGGPAFGVVNGKNGYATA</sequence>
<feature type="domain" description="Epoxide hydrolase N-terminal" evidence="4">
    <location>
        <begin position="4"/>
        <end position="113"/>
    </location>
</feature>
<dbReference type="EMBL" id="JANAWD010000824">
    <property type="protein sequence ID" value="KAJ3475635.1"/>
    <property type="molecule type" value="Genomic_DNA"/>
</dbReference>
<comment type="caution">
    <text evidence="5">The sequence shown here is derived from an EMBL/GenBank/DDBJ whole genome shotgun (WGS) entry which is preliminary data.</text>
</comment>
<dbReference type="PANTHER" id="PTHR21661">
    <property type="entry name" value="EPOXIDE HYDROLASE 1-RELATED"/>
    <property type="match status" value="1"/>
</dbReference>
<dbReference type="Gene3D" id="3.40.50.1820">
    <property type="entry name" value="alpha/beta hydrolase"/>
    <property type="match status" value="2"/>
</dbReference>
<evidence type="ECO:0000256" key="1">
    <source>
        <dbReference type="ARBA" id="ARBA00010088"/>
    </source>
</evidence>
<comment type="similarity">
    <text evidence="1">Belongs to the peptidase S33 family.</text>
</comment>
<evidence type="ECO:0000313" key="5">
    <source>
        <dbReference type="EMBL" id="KAJ3475635.1"/>
    </source>
</evidence>
<evidence type="ECO:0000256" key="2">
    <source>
        <dbReference type="ARBA" id="ARBA00022797"/>
    </source>
</evidence>
<dbReference type="PANTHER" id="PTHR21661:SF35">
    <property type="entry name" value="EPOXIDE HYDROLASE"/>
    <property type="match status" value="1"/>
</dbReference>
<dbReference type="InterPro" id="IPR029058">
    <property type="entry name" value="AB_hydrolase_fold"/>
</dbReference>
<dbReference type="Proteomes" id="UP001212997">
    <property type="component" value="Unassembled WGS sequence"/>
</dbReference>